<evidence type="ECO:0000256" key="3">
    <source>
        <dbReference type="RuleBase" id="RU361235"/>
    </source>
</evidence>
<dbReference type="AlphaFoldDB" id="A0A3N9X4U7"/>
<feature type="signal peptide" evidence="3">
    <location>
        <begin position="1"/>
        <end position="25"/>
    </location>
</feature>
<dbReference type="InterPro" id="IPR029058">
    <property type="entry name" value="AB_hydrolase_fold"/>
</dbReference>
<dbReference type="GO" id="GO:0016787">
    <property type="term" value="F:hydrolase activity"/>
    <property type="evidence" value="ECO:0007669"/>
    <property type="project" value="UniProtKB-KW"/>
</dbReference>
<evidence type="ECO:0000313" key="6">
    <source>
        <dbReference type="Proteomes" id="UP000266889"/>
    </source>
</evidence>
<organism evidence="5 6">
    <name type="scientific">Micromonospora arida</name>
    <dbReference type="NCBI Taxonomy" id="2203715"/>
    <lineage>
        <taxon>Bacteria</taxon>
        <taxon>Bacillati</taxon>
        <taxon>Actinomycetota</taxon>
        <taxon>Actinomycetes</taxon>
        <taxon>Micromonosporales</taxon>
        <taxon>Micromonosporaceae</taxon>
        <taxon>Micromonospora</taxon>
    </lineage>
</organism>
<evidence type="ECO:0000313" key="5">
    <source>
        <dbReference type="EMBL" id="RQX08104.1"/>
    </source>
</evidence>
<evidence type="ECO:0000256" key="1">
    <source>
        <dbReference type="ARBA" id="ARBA00005964"/>
    </source>
</evidence>
<dbReference type="PROSITE" id="PS00941">
    <property type="entry name" value="CARBOXYLESTERASE_B_2"/>
    <property type="match status" value="1"/>
</dbReference>
<feature type="chain" id="PRO_5039753696" description="Carboxylic ester hydrolase" evidence="3">
    <location>
        <begin position="26"/>
        <end position="544"/>
    </location>
</feature>
<dbReference type="PROSITE" id="PS00122">
    <property type="entry name" value="CARBOXYLESTERASE_B_1"/>
    <property type="match status" value="1"/>
</dbReference>
<comment type="similarity">
    <text evidence="1 3">Belongs to the type-B carboxylesterase/lipase family.</text>
</comment>
<dbReference type="PANTHER" id="PTHR11559">
    <property type="entry name" value="CARBOXYLESTERASE"/>
    <property type="match status" value="1"/>
</dbReference>
<dbReference type="Gene3D" id="3.40.50.1820">
    <property type="entry name" value="alpha/beta hydrolase"/>
    <property type="match status" value="1"/>
</dbReference>
<reference evidence="5 6" key="1">
    <citation type="submission" date="2018-05" db="EMBL/GenBank/DDBJ databases">
        <title>Micromonospora from Atacama Desert.</title>
        <authorList>
            <person name="Carro L."/>
            <person name="Goodfellow M."/>
            <person name="Klenk H.-P."/>
        </authorList>
    </citation>
    <scope>NUCLEOTIDE SEQUENCE [LARGE SCALE GENOMIC DNA]</scope>
    <source>
        <strain evidence="5 6">LB32</strain>
    </source>
</reference>
<name>A0A3N9X4U7_9ACTN</name>
<keyword evidence="2 3" id="KW-0378">Hydrolase</keyword>
<dbReference type="InterPro" id="IPR019819">
    <property type="entry name" value="Carboxylesterase_B_CS"/>
</dbReference>
<protein>
    <recommendedName>
        <fullName evidence="3">Carboxylic ester hydrolase</fullName>
        <ecNumber evidence="3">3.1.1.-</ecNumber>
    </recommendedName>
</protein>
<dbReference type="InterPro" id="IPR002018">
    <property type="entry name" value="CarbesteraseB"/>
</dbReference>
<evidence type="ECO:0000259" key="4">
    <source>
        <dbReference type="Pfam" id="PF00135"/>
    </source>
</evidence>
<accession>A0A3N9X4U7</accession>
<dbReference type="EC" id="3.1.1.-" evidence="3"/>
<proteinExistence type="inferred from homology"/>
<dbReference type="InterPro" id="IPR050309">
    <property type="entry name" value="Type-B_Carboxylest/Lipase"/>
</dbReference>
<keyword evidence="3" id="KW-0732">Signal</keyword>
<keyword evidence="6" id="KW-1185">Reference proteome</keyword>
<evidence type="ECO:0000256" key="2">
    <source>
        <dbReference type="ARBA" id="ARBA00022801"/>
    </source>
</evidence>
<dbReference type="Pfam" id="PF00135">
    <property type="entry name" value="COesterase"/>
    <property type="match status" value="1"/>
</dbReference>
<dbReference type="InterPro" id="IPR019826">
    <property type="entry name" value="Carboxylesterase_B_AS"/>
</dbReference>
<sequence>MKIRRTARWVAGVSAAAAAALAVTAGPPALANFASASRGAGTYPGQSPVVQTDKGAVRGEAKSMVTSFKGIPFAAPPTGDLRWKAPQPAAKWKGTRNATQFGASCVQGTGWDPGYDKPTLTEDCLYLNVYRPSTVSKKNLPVFFWIHGGGNFAGAGRDTNPDKFVTREDAVYVTINYRLGAMGYLVNPALEADNRDGSAGNFAILDQQAALRWVQKNIKAFGGNPDNVTVAGQSAGAGNTAVQLASPTARGLFDRAILQSGGGSPLRTLPAARESGEQFSAELGCPTGAGQVDCLRSKSPTEILAAQAKVRQSGAVAGTRVVPTDPIELMKTGKLTDLPVMVGGTSDESQQSVFAAYDYLDKPLTTAQLNTLISTTYPSGVDQIRATYPVVNYKSPTVTWGAIQSDQRACRDQTLRERLAKDTKTYAYEFAEKNGPAFVSIWRLNTDYPFGATHVNDLGYLWDYLGTALPFSSEQVDLSNQMISYWGSFARDGNPNVRFAPTWPRYAPQGDLLQFAAPSAQRVADTTIGDSHNCSVWDAISPAV</sequence>
<dbReference type="Proteomes" id="UP000266889">
    <property type="component" value="Unassembled WGS sequence"/>
</dbReference>
<dbReference type="SUPFAM" id="SSF53474">
    <property type="entry name" value="alpha/beta-Hydrolases"/>
    <property type="match status" value="1"/>
</dbReference>
<gene>
    <name evidence="5" type="ORF">DLJ58_19455</name>
</gene>
<dbReference type="EMBL" id="QGSY01000203">
    <property type="protein sequence ID" value="RQX08104.1"/>
    <property type="molecule type" value="Genomic_DNA"/>
</dbReference>
<comment type="caution">
    <text evidence="5">The sequence shown here is derived from an EMBL/GenBank/DDBJ whole genome shotgun (WGS) entry which is preliminary data.</text>
</comment>
<feature type="domain" description="Carboxylesterase type B" evidence="4">
    <location>
        <begin position="46"/>
        <end position="514"/>
    </location>
</feature>